<name>A0A545SNF9_9GAMM</name>
<dbReference type="EMBL" id="VHSG01000041">
    <property type="protein sequence ID" value="TQV66522.1"/>
    <property type="molecule type" value="Genomic_DNA"/>
</dbReference>
<feature type="domain" description="HDOD" evidence="1">
    <location>
        <begin position="194"/>
        <end position="394"/>
    </location>
</feature>
<dbReference type="InterPro" id="IPR007214">
    <property type="entry name" value="YbaK/aa-tRNA-synth-assoc-dom"/>
</dbReference>
<organism evidence="2 3">
    <name type="scientific">Exilibacterium tricleocarpae</name>
    <dbReference type="NCBI Taxonomy" id="2591008"/>
    <lineage>
        <taxon>Bacteria</taxon>
        <taxon>Pseudomonadati</taxon>
        <taxon>Pseudomonadota</taxon>
        <taxon>Gammaproteobacteria</taxon>
        <taxon>Cellvibrionales</taxon>
        <taxon>Cellvibrionaceae</taxon>
        <taxon>Exilibacterium</taxon>
    </lineage>
</organism>
<dbReference type="InterPro" id="IPR052340">
    <property type="entry name" value="RNase_Y/CdgJ"/>
</dbReference>
<dbReference type="InterPro" id="IPR036754">
    <property type="entry name" value="YbaK/aa-tRNA-synt-asso_dom_sf"/>
</dbReference>
<dbReference type="PANTHER" id="PTHR33525">
    <property type="match status" value="1"/>
</dbReference>
<dbReference type="Gene3D" id="1.10.3210.10">
    <property type="entry name" value="Hypothetical protein af1432"/>
    <property type="match status" value="1"/>
</dbReference>
<dbReference type="AlphaFoldDB" id="A0A545SNF9"/>
<dbReference type="Gene3D" id="3.90.960.10">
    <property type="entry name" value="YbaK/aminoacyl-tRNA synthetase-associated domain"/>
    <property type="match status" value="1"/>
</dbReference>
<dbReference type="PIRSF" id="PIRSF036888">
    <property type="entry name" value="HDGYPm_UCP036888"/>
    <property type="match status" value="1"/>
</dbReference>
<dbReference type="SUPFAM" id="SSF109604">
    <property type="entry name" value="HD-domain/PDEase-like"/>
    <property type="match status" value="1"/>
</dbReference>
<dbReference type="PANTHER" id="PTHR33525:SF3">
    <property type="entry name" value="RIBONUCLEASE Y"/>
    <property type="match status" value="1"/>
</dbReference>
<sequence>MPVPESVKELLSTRNVAYSLSPAPRDGGTERVWHQHHLRSLGAAKSQILQDEQGQVLVLIPADCLLDLNVVNRRLGRDLRAIPTGQLRRFIDEHQLESVPAVPNMAGLPTLVDRRLLKRDDLLLDSGFGDQLLRLKQADFQQILSDVNVSDITVPLAQLETDTSGLDDHTQVQNAVHKFTGMRIKQRLEETLELPPLPKSANRIIKLRVDRNADVSDLAEIVEMDPSLAAQVISWASSPYYSTPGKIKSLHDAIVRVLGFDMVLNLSLGLAMGKTLKLPEDLPQGTTPYWQMAVYTATTVEGLVGAIPRAHRPSFGLAYLSGLLSNFGYLVLAEVFPPYFNVINRYTEANPHVQHEMIDRHILGITREQLASCLTELWSVPPEIVTALRHQNTPEYDGDHHEYAKLVHVAQLLLSQRGFGSGPSTEVPVHLYEQLNLQPDAAAAVLDDVMKSLDELDGIARQLGG</sequence>
<reference evidence="2 3" key="1">
    <citation type="submission" date="2019-06" db="EMBL/GenBank/DDBJ databases">
        <title>Whole genome sequence for Cellvibrionaceae sp. R142.</title>
        <authorList>
            <person name="Wang G."/>
        </authorList>
    </citation>
    <scope>NUCLEOTIDE SEQUENCE [LARGE SCALE GENOMIC DNA]</scope>
    <source>
        <strain evidence="2 3">R142</strain>
    </source>
</reference>
<dbReference type="InterPro" id="IPR014627">
    <property type="entry name" value="UCP036888_HDGYP-like"/>
</dbReference>
<keyword evidence="3" id="KW-1185">Reference proteome</keyword>
<protein>
    <submittedName>
        <fullName evidence="2">HDOD domain-containing protein</fullName>
    </submittedName>
</protein>
<dbReference type="Proteomes" id="UP000319732">
    <property type="component" value="Unassembled WGS sequence"/>
</dbReference>
<accession>A0A545SNF9</accession>
<dbReference type="Pfam" id="PF08668">
    <property type="entry name" value="HDOD"/>
    <property type="match status" value="1"/>
</dbReference>
<dbReference type="OrthoDB" id="7001648at2"/>
<dbReference type="GO" id="GO:0002161">
    <property type="term" value="F:aminoacyl-tRNA deacylase activity"/>
    <property type="evidence" value="ECO:0007669"/>
    <property type="project" value="InterPro"/>
</dbReference>
<evidence type="ECO:0000313" key="2">
    <source>
        <dbReference type="EMBL" id="TQV66522.1"/>
    </source>
</evidence>
<evidence type="ECO:0000313" key="3">
    <source>
        <dbReference type="Proteomes" id="UP000319732"/>
    </source>
</evidence>
<gene>
    <name evidence="2" type="ORF">FKG94_27095</name>
</gene>
<dbReference type="Pfam" id="PF04073">
    <property type="entry name" value="tRNA_edit"/>
    <property type="match status" value="1"/>
</dbReference>
<dbReference type="PROSITE" id="PS51833">
    <property type="entry name" value="HDOD"/>
    <property type="match status" value="1"/>
</dbReference>
<proteinExistence type="predicted"/>
<evidence type="ECO:0000259" key="1">
    <source>
        <dbReference type="PROSITE" id="PS51833"/>
    </source>
</evidence>
<dbReference type="SUPFAM" id="SSF55826">
    <property type="entry name" value="YbaK/ProRS associated domain"/>
    <property type="match status" value="1"/>
</dbReference>
<comment type="caution">
    <text evidence="2">The sequence shown here is derived from an EMBL/GenBank/DDBJ whole genome shotgun (WGS) entry which is preliminary data.</text>
</comment>
<dbReference type="InterPro" id="IPR013976">
    <property type="entry name" value="HDOD"/>
</dbReference>